<feature type="domain" description="Type II secretion system protein GspF" evidence="9">
    <location>
        <begin position="287"/>
        <end position="409"/>
    </location>
</feature>
<keyword evidence="7 8" id="KW-0472">Membrane</keyword>
<dbReference type="EMBL" id="RAWI01000260">
    <property type="protein sequence ID" value="RKH99238.1"/>
    <property type="molecule type" value="Genomic_DNA"/>
</dbReference>
<name>A0ABX9QB20_9BACT</name>
<evidence type="ECO:0000256" key="6">
    <source>
        <dbReference type="ARBA" id="ARBA00022989"/>
    </source>
</evidence>
<dbReference type="RefSeq" id="WP_120536690.1">
    <property type="nucleotide sequence ID" value="NZ_RAWI01000260.1"/>
</dbReference>
<keyword evidence="4" id="KW-0997">Cell inner membrane</keyword>
<dbReference type="InterPro" id="IPR003004">
    <property type="entry name" value="GspF/PilC"/>
</dbReference>
<keyword evidence="11" id="KW-1185">Reference proteome</keyword>
<keyword evidence="5 8" id="KW-0812">Transmembrane</keyword>
<reference evidence="10 11" key="1">
    <citation type="submission" date="2018-09" db="EMBL/GenBank/DDBJ databases">
        <authorList>
            <person name="Livingstone P.G."/>
            <person name="Whitworth D.E."/>
        </authorList>
    </citation>
    <scope>NUCLEOTIDE SEQUENCE [LARGE SCALE GENOMIC DNA]</scope>
    <source>
        <strain evidence="10 11">CA031B</strain>
    </source>
</reference>
<protein>
    <submittedName>
        <fullName evidence="10">Type II secretion system F family protein</fullName>
    </submittedName>
</protein>
<keyword evidence="3" id="KW-1003">Cell membrane</keyword>
<dbReference type="PRINTS" id="PR00812">
    <property type="entry name" value="BCTERIALGSPF"/>
</dbReference>
<feature type="transmembrane region" description="Helical" evidence="8">
    <location>
        <begin position="237"/>
        <end position="256"/>
    </location>
</feature>
<comment type="caution">
    <text evidence="10">The sequence shown here is derived from an EMBL/GenBank/DDBJ whole genome shotgun (WGS) entry which is preliminary data.</text>
</comment>
<evidence type="ECO:0000256" key="4">
    <source>
        <dbReference type="ARBA" id="ARBA00022519"/>
    </source>
</evidence>
<comment type="subcellular location">
    <subcellularLocation>
        <location evidence="1">Cell inner membrane</location>
        <topology evidence="1">Multi-pass membrane protein</topology>
    </subcellularLocation>
</comment>
<evidence type="ECO:0000256" key="8">
    <source>
        <dbReference type="SAM" id="Phobius"/>
    </source>
</evidence>
<dbReference type="Pfam" id="PF00482">
    <property type="entry name" value="T2SSF"/>
    <property type="match status" value="2"/>
</dbReference>
<dbReference type="PANTHER" id="PTHR30012">
    <property type="entry name" value="GENERAL SECRETION PATHWAY PROTEIN"/>
    <property type="match status" value="1"/>
</dbReference>
<evidence type="ECO:0000259" key="9">
    <source>
        <dbReference type="Pfam" id="PF00482"/>
    </source>
</evidence>
<evidence type="ECO:0000256" key="3">
    <source>
        <dbReference type="ARBA" id="ARBA00022475"/>
    </source>
</evidence>
<dbReference type="PANTHER" id="PTHR30012:SF7">
    <property type="entry name" value="PROTEIN TRANSPORT PROTEIN HOFC HOMOLOG"/>
    <property type="match status" value="1"/>
</dbReference>
<evidence type="ECO:0000256" key="2">
    <source>
        <dbReference type="ARBA" id="ARBA00005745"/>
    </source>
</evidence>
<feature type="domain" description="Type II secretion system protein GspF" evidence="9">
    <location>
        <begin position="84"/>
        <end position="207"/>
    </location>
</feature>
<dbReference type="Proteomes" id="UP000278907">
    <property type="component" value="Unassembled WGS sequence"/>
</dbReference>
<comment type="similarity">
    <text evidence="2">Belongs to the GSP F family.</text>
</comment>
<dbReference type="InterPro" id="IPR042094">
    <property type="entry name" value="T2SS_GspF_sf"/>
</dbReference>
<proteinExistence type="inferred from homology"/>
<organism evidence="10 11">
    <name type="scientific">Corallococcus praedator</name>
    <dbReference type="NCBI Taxonomy" id="2316724"/>
    <lineage>
        <taxon>Bacteria</taxon>
        <taxon>Pseudomonadati</taxon>
        <taxon>Myxococcota</taxon>
        <taxon>Myxococcia</taxon>
        <taxon>Myxococcales</taxon>
        <taxon>Cystobacterineae</taxon>
        <taxon>Myxococcaceae</taxon>
        <taxon>Corallococcus</taxon>
    </lineage>
</organism>
<evidence type="ECO:0000313" key="10">
    <source>
        <dbReference type="EMBL" id="RKH99238.1"/>
    </source>
</evidence>
<feature type="transmembrane region" description="Helical" evidence="8">
    <location>
        <begin position="184"/>
        <end position="203"/>
    </location>
</feature>
<evidence type="ECO:0000313" key="11">
    <source>
        <dbReference type="Proteomes" id="UP000278907"/>
    </source>
</evidence>
<dbReference type="Gene3D" id="1.20.81.30">
    <property type="entry name" value="Type II secretion system (T2SS), domain F"/>
    <property type="match status" value="2"/>
</dbReference>
<dbReference type="InterPro" id="IPR018076">
    <property type="entry name" value="T2SS_GspF_dom"/>
</dbReference>
<gene>
    <name evidence="10" type="ORF">D7Y13_27775</name>
</gene>
<feature type="transmembrane region" description="Helical" evidence="8">
    <location>
        <begin position="390"/>
        <end position="417"/>
    </location>
</feature>
<sequence length="418" mass="45385">MAAPAVQQKATASKKNTAQFLWEAKTKSGENKKGEMEAMDVEAVNARLKSLGLNPTKVRKKSALDFELSIPGMGGVVGKDILIFTRQFATMIDAGLPLVQCLDILASQMDNPAFKKVVFAIKNKVEQGSTFADALKEHPKVFDELYVQLCAAGEVGGILDTILNRLAAYREKAEKLKAKVKSAMTYPTVVIMVAIGVTALLLLKVTPVFEKMFADFGSQLPGPTQVVVDMSKFAQAYFLHTVIGIAALVFSFTWSYRQPRGRKFWDKTFLKLPLFGDVLRKVAVARFTRTLGTMISSGVPILDALDVTAKTAGNRTVEEAIYYVRGKIAEGKNIAGPLLETKVFPSMVVQMIGVGEATGAMDTMLNKIADFYDDEVDTAVSNLTSLIEPILMVFLGGVVGGFLIAMYLPIFSLAGAIK</sequence>
<evidence type="ECO:0000256" key="1">
    <source>
        <dbReference type="ARBA" id="ARBA00004429"/>
    </source>
</evidence>
<evidence type="ECO:0000256" key="5">
    <source>
        <dbReference type="ARBA" id="ARBA00022692"/>
    </source>
</evidence>
<evidence type="ECO:0000256" key="7">
    <source>
        <dbReference type="ARBA" id="ARBA00023136"/>
    </source>
</evidence>
<accession>A0ABX9QB20</accession>
<keyword evidence="6 8" id="KW-1133">Transmembrane helix</keyword>